<dbReference type="PROSITE" id="PS50137">
    <property type="entry name" value="DS_RBD"/>
    <property type="match status" value="1"/>
</dbReference>
<dbReference type="InterPro" id="IPR000999">
    <property type="entry name" value="RNase_III_dom"/>
</dbReference>
<dbReference type="CDD" id="cd00593">
    <property type="entry name" value="RIBOc"/>
    <property type="match status" value="1"/>
</dbReference>
<evidence type="ECO:0000256" key="2">
    <source>
        <dbReference type="ARBA" id="ARBA00022722"/>
    </source>
</evidence>
<dbReference type="GO" id="GO:0004525">
    <property type="term" value="F:ribonuclease III activity"/>
    <property type="evidence" value="ECO:0007669"/>
    <property type="project" value="InterPro"/>
</dbReference>
<dbReference type="PANTHER" id="PTHR11207:SF0">
    <property type="entry name" value="RIBONUCLEASE 3"/>
    <property type="match status" value="1"/>
</dbReference>
<dbReference type="GO" id="GO:0010468">
    <property type="term" value="P:regulation of gene expression"/>
    <property type="evidence" value="ECO:0007669"/>
    <property type="project" value="TreeGrafter"/>
</dbReference>
<comment type="similarity">
    <text evidence="1">Belongs to the ribonuclease III family.</text>
</comment>
<dbReference type="HAMAP" id="MF_00104">
    <property type="entry name" value="RNase_III"/>
    <property type="match status" value="1"/>
</dbReference>
<dbReference type="PROSITE" id="PS00517">
    <property type="entry name" value="RNASE_3_1"/>
    <property type="match status" value="1"/>
</dbReference>
<dbReference type="CDD" id="cd10845">
    <property type="entry name" value="DSRM_RNAse_III_family"/>
    <property type="match status" value="1"/>
</dbReference>
<dbReference type="SUPFAM" id="SSF54768">
    <property type="entry name" value="dsRNA-binding domain-like"/>
    <property type="match status" value="1"/>
</dbReference>
<feature type="domain" description="RNase III" evidence="7">
    <location>
        <begin position="23"/>
        <end position="169"/>
    </location>
</feature>
<keyword evidence="4" id="KW-0378">Hydrolase</keyword>
<reference evidence="8" key="1">
    <citation type="journal article" date="2020" name="Nature">
        <title>Giant virus diversity and host interactions through global metagenomics.</title>
        <authorList>
            <person name="Schulz F."/>
            <person name="Roux S."/>
            <person name="Paez-Espino D."/>
            <person name="Jungbluth S."/>
            <person name="Walsh D.A."/>
            <person name="Denef V.J."/>
            <person name="McMahon K.D."/>
            <person name="Konstantinidis K.T."/>
            <person name="Eloe-Fadrosh E.A."/>
            <person name="Kyrpides N.C."/>
            <person name="Woyke T."/>
        </authorList>
    </citation>
    <scope>NUCLEOTIDE SEQUENCE</scope>
    <source>
        <strain evidence="8">GVMAG-M-3300018428-35</strain>
    </source>
</reference>
<dbReference type="Gene3D" id="3.30.160.20">
    <property type="match status" value="1"/>
</dbReference>
<evidence type="ECO:0000259" key="7">
    <source>
        <dbReference type="PROSITE" id="PS50142"/>
    </source>
</evidence>
<dbReference type="SUPFAM" id="SSF69065">
    <property type="entry name" value="RNase III domain-like"/>
    <property type="match status" value="1"/>
</dbReference>
<sequence length="271" mass="31814">MDNSKFKSNPYNFSNISLSHSDVLNILKNLNIQDYTINNLSLFQQSFVHNSYCNNSSYDEYEKPKDCLSLFNKSYETLEFLGDSLLGSVITNYLYNRYVFYHDKNEGFLTKLKIRFVCGEQLSFLSKRLNFNKFMIISKHTEDCSGRENDHILEDIFESFIGALYLDSNKDYSLIEKFIINCIETHIDIVDLILNDNNYKDQLLRYIQHNFLVHPQYKTVKEENSDQFICNITRKEETEDIFISKGIGPTKKKSEQDAARNALIYYSVISK</sequence>
<dbReference type="InterPro" id="IPR014720">
    <property type="entry name" value="dsRBD_dom"/>
</dbReference>
<dbReference type="Gene3D" id="1.10.1520.10">
    <property type="entry name" value="Ribonuclease III domain"/>
    <property type="match status" value="1"/>
</dbReference>
<evidence type="ECO:0008006" key="9">
    <source>
        <dbReference type="Google" id="ProtNLM"/>
    </source>
</evidence>
<dbReference type="GO" id="GO:0006364">
    <property type="term" value="P:rRNA processing"/>
    <property type="evidence" value="ECO:0007669"/>
    <property type="project" value="InterPro"/>
</dbReference>
<evidence type="ECO:0000259" key="6">
    <source>
        <dbReference type="PROSITE" id="PS50137"/>
    </source>
</evidence>
<evidence type="ECO:0000256" key="5">
    <source>
        <dbReference type="ARBA" id="ARBA00022884"/>
    </source>
</evidence>
<evidence type="ECO:0000256" key="1">
    <source>
        <dbReference type="ARBA" id="ARBA00010183"/>
    </source>
</evidence>
<keyword evidence="2" id="KW-0540">Nuclease</keyword>
<dbReference type="PANTHER" id="PTHR11207">
    <property type="entry name" value="RIBONUCLEASE III"/>
    <property type="match status" value="1"/>
</dbReference>
<dbReference type="SMART" id="SM00358">
    <property type="entry name" value="DSRM"/>
    <property type="match status" value="1"/>
</dbReference>
<dbReference type="Pfam" id="PF00035">
    <property type="entry name" value="dsrm"/>
    <property type="match status" value="1"/>
</dbReference>
<keyword evidence="5" id="KW-0694">RNA-binding</keyword>
<evidence type="ECO:0000256" key="4">
    <source>
        <dbReference type="ARBA" id="ARBA00022801"/>
    </source>
</evidence>
<evidence type="ECO:0000256" key="3">
    <source>
        <dbReference type="ARBA" id="ARBA00022759"/>
    </source>
</evidence>
<dbReference type="GO" id="GO:0003725">
    <property type="term" value="F:double-stranded RNA binding"/>
    <property type="evidence" value="ECO:0007669"/>
    <property type="project" value="TreeGrafter"/>
</dbReference>
<proteinExistence type="inferred from homology"/>
<dbReference type="Pfam" id="PF14622">
    <property type="entry name" value="Ribonucleas_3_3"/>
    <property type="match status" value="1"/>
</dbReference>
<organism evidence="8">
    <name type="scientific">viral metagenome</name>
    <dbReference type="NCBI Taxonomy" id="1070528"/>
    <lineage>
        <taxon>unclassified sequences</taxon>
        <taxon>metagenomes</taxon>
        <taxon>organismal metagenomes</taxon>
    </lineage>
</organism>
<name>A0A6C0BUE6_9ZZZZ</name>
<dbReference type="InterPro" id="IPR036389">
    <property type="entry name" value="RNase_III_sf"/>
</dbReference>
<protein>
    <recommendedName>
        <fullName evidence="9">RNase III domain-containing protein</fullName>
    </recommendedName>
</protein>
<evidence type="ECO:0000313" key="8">
    <source>
        <dbReference type="EMBL" id="QHS95391.1"/>
    </source>
</evidence>
<keyword evidence="3" id="KW-0255">Endonuclease</keyword>
<feature type="domain" description="DRBM" evidence="6">
    <location>
        <begin position="198"/>
        <end position="268"/>
    </location>
</feature>
<dbReference type="EMBL" id="MN739249">
    <property type="protein sequence ID" value="QHS95391.1"/>
    <property type="molecule type" value="Genomic_DNA"/>
</dbReference>
<dbReference type="AlphaFoldDB" id="A0A6C0BUE6"/>
<accession>A0A6C0BUE6</accession>
<dbReference type="SMART" id="SM00535">
    <property type="entry name" value="RIBOc"/>
    <property type="match status" value="1"/>
</dbReference>
<dbReference type="InterPro" id="IPR011907">
    <property type="entry name" value="RNase_III"/>
</dbReference>
<dbReference type="PROSITE" id="PS50142">
    <property type="entry name" value="RNASE_3_2"/>
    <property type="match status" value="1"/>
</dbReference>